<reference evidence="3 4" key="1">
    <citation type="journal article" date="2020" name="Front. Microbiol.">
        <title>Design of Bacterial Strain-Specific qPCR Assays Using NGS Data and Publicly Available Resources and Its Application to Track Biocontrol Strains.</title>
        <authorList>
            <person name="Hernandez I."/>
            <person name="Sant C."/>
            <person name="Martinez R."/>
            <person name="Fernandez C."/>
        </authorList>
    </citation>
    <scope>NUCLEOTIDE SEQUENCE [LARGE SCALE GENOMIC DNA]</scope>
    <source>
        <strain evidence="3 4">B24</strain>
    </source>
</reference>
<feature type="domain" description="PucR C-terminal helix-turn-helix" evidence="2">
    <location>
        <begin position="479"/>
        <end position="537"/>
    </location>
</feature>
<feature type="domain" description="Purine catabolism PurC-like" evidence="1">
    <location>
        <begin position="8"/>
        <end position="130"/>
    </location>
</feature>
<dbReference type="Pfam" id="PF07905">
    <property type="entry name" value="PucR"/>
    <property type="match status" value="1"/>
</dbReference>
<dbReference type="InterPro" id="IPR012914">
    <property type="entry name" value="PucR_dom"/>
</dbReference>
<name>A0A7D8AHP3_9MICO</name>
<proteinExistence type="predicted"/>
<protein>
    <submittedName>
        <fullName evidence="3">PucR family transcriptional regulator</fullName>
    </submittedName>
</protein>
<dbReference type="InterPro" id="IPR025736">
    <property type="entry name" value="PucR_C-HTH_dom"/>
</dbReference>
<organism evidence="3 4">
    <name type="scientific">Microbacterium esteraromaticum</name>
    <dbReference type="NCBI Taxonomy" id="57043"/>
    <lineage>
        <taxon>Bacteria</taxon>
        <taxon>Bacillati</taxon>
        <taxon>Actinomycetota</taxon>
        <taxon>Actinomycetes</taxon>
        <taxon>Micrococcales</taxon>
        <taxon>Microbacteriaceae</taxon>
        <taxon>Microbacterium</taxon>
    </lineage>
</organism>
<dbReference type="EMBL" id="CP043732">
    <property type="protein sequence ID" value="QMU96006.1"/>
    <property type="molecule type" value="Genomic_DNA"/>
</dbReference>
<evidence type="ECO:0000313" key="3">
    <source>
        <dbReference type="EMBL" id="QMU96006.1"/>
    </source>
</evidence>
<dbReference type="AlphaFoldDB" id="A0A7D8AHP3"/>
<dbReference type="RefSeq" id="WP_182253931.1">
    <property type="nucleotide sequence ID" value="NZ_CP043732.1"/>
</dbReference>
<dbReference type="InterPro" id="IPR051448">
    <property type="entry name" value="CdaR-like_regulators"/>
</dbReference>
<evidence type="ECO:0000313" key="4">
    <source>
        <dbReference type="Proteomes" id="UP000515708"/>
    </source>
</evidence>
<dbReference type="PANTHER" id="PTHR33744">
    <property type="entry name" value="CARBOHYDRATE DIACID REGULATOR"/>
    <property type="match status" value="1"/>
</dbReference>
<dbReference type="Pfam" id="PF13556">
    <property type="entry name" value="HTH_30"/>
    <property type="match status" value="1"/>
</dbReference>
<evidence type="ECO:0000259" key="2">
    <source>
        <dbReference type="Pfam" id="PF13556"/>
    </source>
</evidence>
<dbReference type="InterPro" id="IPR042070">
    <property type="entry name" value="PucR_C-HTH_sf"/>
</dbReference>
<sequence length="563" mass="60559">MQLPSVAQVLQFESLAAADPVVVAGATGLTRPVRWVHVSELADIAGHLRGQEMILTTGIALPEDDAGLRGYIAALASVDVAAIIVGLGPHFDRSLPAAMMDASDEHSIPLVVLRRHTAFVTITEDVHARLVDAQVEQLQQSVQIHEMMRTMVMDGSAAADLLHEVARVAGRPVVLEDLRHELLEVAEGPRPRGDVITEWAEHTERHRAVRRTDYDPRTGWLTSTVGIKGDDWGRLIIMSAADTSLPRGLDQDPLSSVRSTLVMLIERAATTVALGRLVARDRGALGAKTQRELLEGLIAGGRAADEASETAEAIGFPVGSGTLIALGARIHDPDALSAREQHDLLHGFAAGLRTVCVRLSLPIMLAQLGHDALVALVCRTDGVEAEQIERGVSGIGLAHLVVGLASPWPGAPAAGDILREARETAEIAALLGVEARAVHRADLGLDGLLLSLGSDPRLKRFGDDTLAALRGAGGRDGELVDALRSFLFAGRNKSLAAKRSFVSRQWLYEQLDRVERQLGISLDDEETCLRLQVAILATDLRARRAEADQLRRRRAQPPMQGEE</sequence>
<dbReference type="Proteomes" id="UP000515708">
    <property type="component" value="Chromosome"/>
</dbReference>
<gene>
    <name evidence="3" type="ORF">FVO59_01445</name>
</gene>
<dbReference type="PANTHER" id="PTHR33744:SF1">
    <property type="entry name" value="DNA-BINDING TRANSCRIPTIONAL ACTIVATOR ADER"/>
    <property type="match status" value="1"/>
</dbReference>
<accession>A0A7D8AHP3</accession>
<evidence type="ECO:0000259" key="1">
    <source>
        <dbReference type="Pfam" id="PF07905"/>
    </source>
</evidence>
<dbReference type="Gene3D" id="1.10.10.2840">
    <property type="entry name" value="PucR C-terminal helix-turn-helix domain"/>
    <property type="match status" value="1"/>
</dbReference>